<dbReference type="InterPro" id="IPR012862">
    <property type="entry name" value="DUF1635"/>
</dbReference>
<dbReference type="EMBL" id="JAXIOK010000002">
    <property type="protein sequence ID" value="KAK4777716.1"/>
    <property type="molecule type" value="Genomic_DNA"/>
</dbReference>
<organism evidence="1 2">
    <name type="scientific">Trapa incisa</name>
    <dbReference type="NCBI Taxonomy" id="236973"/>
    <lineage>
        <taxon>Eukaryota</taxon>
        <taxon>Viridiplantae</taxon>
        <taxon>Streptophyta</taxon>
        <taxon>Embryophyta</taxon>
        <taxon>Tracheophyta</taxon>
        <taxon>Spermatophyta</taxon>
        <taxon>Magnoliopsida</taxon>
        <taxon>eudicotyledons</taxon>
        <taxon>Gunneridae</taxon>
        <taxon>Pentapetalae</taxon>
        <taxon>rosids</taxon>
        <taxon>malvids</taxon>
        <taxon>Myrtales</taxon>
        <taxon>Lythraceae</taxon>
        <taxon>Trapa</taxon>
    </lineage>
</organism>
<evidence type="ECO:0000313" key="1">
    <source>
        <dbReference type="EMBL" id="KAK4777716.1"/>
    </source>
</evidence>
<name>A0AAN7L2F9_9MYRT</name>
<sequence>MEELGGMWSYEEGMEDMKNKLLWMTLELESVKMEASEECKKYQEHMKHLLGVLKMAYLERDEARDRFQKLLDKISAQNPNFNDNTTFAVPIKGNSSVTESNNSHSPVDLVSSSDSFLFVNQLPNGPITSSKIDYRPCIIDHLAKGKVLPPKGKLLQAVTDAGPLLQTLLLAGPLPRWRNPPPVQPMRIPQEVLRNGYDHPAYQLCSGPMLRFNGNGTVWSCHINGRRTPSGSSIQVPFAKRQRSQ</sequence>
<accession>A0AAN7L2F9</accession>
<dbReference type="Proteomes" id="UP001345219">
    <property type="component" value="Chromosome 14"/>
</dbReference>
<dbReference type="PANTHER" id="PTHR33431:SF12">
    <property type="entry name" value="HIGH MOBILITY GROUP BOX PROTEIN, PUTATIVE (DUF1635)-RELATED"/>
    <property type="match status" value="1"/>
</dbReference>
<gene>
    <name evidence="1" type="ORF">SAY87_017903</name>
</gene>
<keyword evidence="2" id="KW-1185">Reference proteome</keyword>
<dbReference type="AlphaFoldDB" id="A0AAN7L2F9"/>
<proteinExistence type="predicted"/>
<dbReference type="PANTHER" id="PTHR33431">
    <property type="entry name" value="ENABLED-LIKE PROTEIN (DUF1635)"/>
    <property type="match status" value="1"/>
</dbReference>
<dbReference type="Pfam" id="PF07795">
    <property type="entry name" value="DUF1635"/>
    <property type="match status" value="1"/>
</dbReference>
<evidence type="ECO:0000313" key="2">
    <source>
        <dbReference type="Proteomes" id="UP001345219"/>
    </source>
</evidence>
<protein>
    <submittedName>
        <fullName evidence="1">Uncharacterized protein</fullName>
    </submittedName>
</protein>
<reference evidence="1 2" key="1">
    <citation type="journal article" date="2023" name="Hortic Res">
        <title>Pangenome of water caltrop reveals structural variations and asymmetric subgenome divergence after allopolyploidization.</title>
        <authorList>
            <person name="Zhang X."/>
            <person name="Chen Y."/>
            <person name="Wang L."/>
            <person name="Yuan Y."/>
            <person name="Fang M."/>
            <person name="Shi L."/>
            <person name="Lu R."/>
            <person name="Comes H.P."/>
            <person name="Ma Y."/>
            <person name="Chen Y."/>
            <person name="Huang G."/>
            <person name="Zhou Y."/>
            <person name="Zheng Z."/>
            <person name="Qiu Y."/>
        </authorList>
    </citation>
    <scope>NUCLEOTIDE SEQUENCE [LARGE SCALE GENOMIC DNA]</scope>
    <source>
        <tissue evidence="1">Roots</tissue>
    </source>
</reference>
<comment type="caution">
    <text evidence="1">The sequence shown here is derived from an EMBL/GenBank/DDBJ whole genome shotgun (WGS) entry which is preliminary data.</text>
</comment>